<evidence type="ECO:0000256" key="1">
    <source>
        <dbReference type="SAM" id="MobiDB-lite"/>
    </source>
</evidence>
<gene>
    <name evidence="2" type="ORF">E2C01_022328</name>
</gene>
<dbReference type="AlphaFoldDB" id="A0A5B7E527"/>
<dbReference type="Proteomes" id="UP000324222">
    <property type="component" value="Unassembled WGS sequence"/>
</dbReference>
<evidence type="ECO:0000313" key="2">
    <source>
        <dbReference type="EMBL" id="MPC29110.1"/>
    </source>
</evidence>
<sequence>MLAARCLMREHLFHSSEIKRFQDYAHYRFSMSCPTYTQTLLAREAKINTTCALLRCYNHSTAAARLSSGRAGREGRREGSRRQQLRGPRARGCESRLCGYIYAVAAAGVV</sequence>
<name>A0A5B7E527_PORTR</name>
<feature type="region of interest" description="Disordered" evidence="1">
    <location>
        <begin position="66"/>
        <end position="89"/>
    </location>
</feature>
<protein>
    <submittedName>
        <fullName evidence="2">Uncharacterized protein</fullName>
    </submittedName>
</protein>
<evidence type="ECO:0000313" key="3">
    <source>
        <dbReference type="Proteomes" id="UP000324222"/>
    </source>
</evidence>
<organism evidence="2 3">
    <name type="scientific">Portunus trituberculatus</name>
    <name type="common">Swimming crab</name>
    <name type="synonym">Neptunus trituberculatus</name>
    <dbReference type="NCBI Taxonomy" id="210409"/>
    <lineage>
        <taxon>Eukaryota</taxon>
        <taxon>Metazoa</taxon>
        <taxon>Ecdysozoa</taxon>
        <taxon>Arthropoda</taxon>
        <taxon>Crustacea</taxon>
        <taxon>Multicrustacea</taxon>
        <taxon>Malacostraca</taxon>
        <taxon>Eumalacostraca</taxon>
        <taxon>Eucarida</taxon>
        <taxon>Decapoda</taxon>
        <taxon>Pleocyemata</taxon>
        <taxon>Brachyura</taxon>
        <taxon>Eubrachyura</taxon>
        <taxon>Portunoidea</taxon>
        <taxon>Portunidae</taxon>
        <taxon>Portuninae</taxon>
        <taxon>Portunus</taxon>
    </lineage>
</organism>
<dbReference type="EMBL" id="VSRR010002017">
    <property type="protein sequence ID" value="MPC29110.1"/>
    <property type="molecule type" value="Genomic_DNA"/>
</dbReference>
<keyword evidence="3" id="KW-1185">Reference proteome</keyword>
<reference evidence="2 3" key="1">
    <citation type="submission" date="2019-05" db="EMBL/GenBank/DDBJ databases">
        <title>Another draft genome of Portunus trituberculatus and its Hox gene families provides insights of decapod evolution.</title>
        <authorList>
            <person name="Jeong J.-H."/>
            <person name="Song I."/>
            <person name="Kim S."/>
            <person name="Choi T."/>
            <person name="Kim D."/>
            <person name="Ryu S."/>
            <person name="Kim W."/>
        </authorList>
    </citation>
    <scope>NUCLEOTIDE SEQUENCE [LARGE SCALE GENOMIC DNA]</scope>
    <source>
        <tissue evidence="2">Muscle</tissue>
    </source>
</reference>
<feature type="compositionally biased region" description="Basic and acidic residues" evidence="1">
    <location>
        <begin position="71"/>
        <end position="81"/>
    </location>
</feature>
<accession>A0A5B7E527</accession>
<proteinExistence type="predicted"/>
<comment type="caution">
    <text evidence="2">The sequence shown here is derived from an EMBL/GenBank/DDBJ whole genome shotgun (WGS) entry which is preliminary data.</text>
</comment>